<dbReference type="RefSeq" id="WP_184961094.1">
    <property type="nucleotide sequence ID" value="NZ_BAAAWF010000033.1"/>
</dbReference>
<sequence>MAPLRAVADSARRTAQDLFVTGEPHPDDVLRSALRALPASAKVLA</sequence>
<accession>A0A7W9PPE6</accession>
<name>A0A7W9PPE6_9ACTN</name>
<evidence type="ECO:0000313" key="1">
    <source>
        <dbReference type="EMBL" id="MBB5925391.1"/>
    </source>
</evidence>
<keyword evidence="2" id="KW-1185">Reference proteome</keyword>
<comment type="caution">
    <text evidence="1">The sequence shown here is derived from an EMBL/GenBank/DDBJ whole genome shotgun (WGS) entry which is preliminary data.</text>
</comment>
<gene>
    <name evidence="1" type="ORF">FHS34_000826</name>
</gene>
<organism evidence="1 2">
    <name type="scientific">Streptomyces echinatus</name>
    <dbReference type="NCBI Taxonomy" id="67293"/>
    <lineage>
        <taxon>Bacteria</taxon>
        <taxon>Bacillati</taxon>
        <taxon>Actinomycetota</taxon>
        <taxon>Actinomycetes</taxon>
        <taxon>Kitasatosporales</taxon>
        <taxon>Streptomycetaceae</taxon>
        <taxon>Streptomyces</taxon>
    </lineage>
</organism>
<proteinExistence type="predicted"/>
<dbReference type="EMBL" id="JACHJK010000001">
    <property type="protein sequence ID" value="MBB5925391.1"/>
    <property type="molecule type" value="Genomic_DNA"/>
</dbReference>
<reference evidence="1 2" key="1">
    <citation type="submission" date="2020-08" db="EMBL/GenBank/DDBJ databases">
        <title>Genomic Encyclopedia of Type Strains, Phase III (KMG-III): the genomes of soil and plant-associated and newly described type strains.</title>
        <authorList>
            <person name="Whitman W."/>
        </authorList>
    </citation>
    <scope>NUCLEOTIDE SEQUENCE [LARGE SCALE GENOMIC DNA]</scope>
    <source>
        <strain evidence="1 2">CECT 3313</strain>
    </source>
</reference>
<protein>
    <submittedName>
        <fullName evidence="1">Uncharacterized protein</fullName>
    </submittedName>
</protein>
<dbReference type="Proteomes" id="UP000585836">
    <property type="component" value="Unassembled WGS sequence"/>
</dbReference>
<dbReference type="AlphaFoldDB" id="A0A7W9PPE6"/>
<evidence type="ECO:0000313" key="2">
    <source>
        <dbReference type="Proteomes" id="UP000585836"/>
    </source>
</evidence>